<comment type="subcellular location">
    <subcellularLocation>
        <location evidence="1 6">Secreted</location>
        <location evidence="1 6">Cell wall</location>
    </subcellularLocation>
</comment>
<comment type="similarity">
    <text evidence="2 6">Belongs to the fungal hydrophobin family.</text>
</comment>
<evidence type="ECO:0000313" key="7">
    <source>
        <dbReference type="EMBL" id="TFK33574.1"/>
    </source>
</evidence>
<evidence type="ECO:0000313" key="9">
    <source>
        <dbReference type="Proteomes" id="UP000308652"/>
    </source>
</evidence>
<dbReference type="InterPro" id="IPR001338">
    <property type="entry name" value="Class_I_Hydrophobin"/>
</dbReference>
<evidence type="ECO:0000256" key="3">
    <source>
        <dbReference type="ARBA" id="ARBA00022512"/>
    </source>
</evidence>
<dbReference type="EMBL" id="ML213645">
    <property type="protein sequence ID" value="TFK33574.1"/>
    <property type="molecule type" value="Genomic_DNA"/>
</dbReference>
<keyword evidence="9" id="KW-1185">Reference proteome</keyword>
<evidence type="ECO:0000256" key="4">
    <source>
        <dbReference type="ARBA" id="ARBA00022525"/>
    </source>
</evidence>
<dbReference type="EMBL" id="ML213645">
    <property type="protein sequence ID" value="TFK33590.1"/>
    <property type="molecule type" value="Genomic_DNA"/>
</dbReference>
<feature type="signal peptide" evidence="6">
    <location>
        <begin position="1"/>
        <end position="18"/>
    </location>
</feature>
<protein>
    <recommendedName>
        <fullName evidence="6">Hydrophobin</fullName>
    </recommendedName>
</protein>
<keyword evidence="4 6" id="KW-0964">Secreted</keyword>
<evidence type="ECO:0000256" key="2">
    <source>
        <dbReference type="ARBA" id="ARBA00010446"/>
    </source>
</evidence>
<dbReference type="Proteomes" id="UP000308652">
    <property type="component" value="Unassembled WGS sequence"/>
</dbReference>
<accession>A0A5C3LL54</accession>
<feature type="chain" id="PRO_5041009230" description="Hydrophobin" evidence="6">
    <location>
        <begin position="19"/>
        <end position="110"/>
    </location>
</feature>
<dbReference type="AlphaFoldDB" id="A0A5C3LL54"/>
<organism evidence="8 9">
    <name type="scientific">Crucibulum laeve</name>
    <dbReference type="NCBI Taxonomy" id="68775"/>
    <lineage>
        <taxon>Eukaryota</taxon>
        <taxon>Fungi</taxon>
        <taxon>Dikarya</taxon>
        <taxon>Basidiomycota</taxon>
        <taxon>Agaricomycotina</taxon>
        <taxon>Agaricomycetes</taxon>
        <taxon>Agaricomycetidae</taxon>
        <taxon>Agaricales</taxon>
        <taxon>Agaricineae</taxon>
        <taxon>Nidulariaceae</taxon>
        <taxon>Crucibulum</taxon>
    </lineage>
</organism>
<name>A0A5C3LL54_9AGAR</name>
<keyword evidence="5 6" id="KW-1015">Disulfide bond</keyword>
<evidence type="ECO:0000256" key="1">
    <source>
        <dbReference type="ARBA" id="ARBA00004191"/>
    </source>
</evidence>
<proteinExistence type="inferred from homology"/>
<evidence type="ECO:0000256" key="6">
    <source>
        <dbReference type="RuleBase" id="RU365009"/>
    </source>
</evidence>
<sequence length="110" mass="11606">MKYTLLTTLCAVATVVTARESAATLCPATSKAVCCQSITTVEDNTKPVFDAAKKNAVPDAAVDFPAGLTCQPTTDFSTCKAKPVCCKTIAKGNMRFNCYRPETGFSSPKA</sequence>
<keyword evidence="6" id="KW-0732">Signal</keyword>
<dbReference type="GO" id="GO:0009277">
    <property type="term" value="C:fungal-type cell wall"/>
    <property type="evidence" value="ECO:0007669"/>
    <property type="project" value="InterPro"/>
</dbReference>
<reference evidence="8 9" key="1">
    <citation type="journal article" date="2019" name="Nat. Ecol. Evol.">
        <title>Megaphylogeny resolves global patterns of mushroom evolution.</title>
        <authorList>
            <person name="Varga T."/>
            <person name="Krizsan K."/>
            <person name="Foldi C."/>
            <person name="Dima B."/>
            <person name="Sanchez-Garcia M."/>
            <person name="Sanchez-Ramirez S."/>
            <person name="Szollosi G.J."/>
            <person name="Szarkandi J.G."/>
            <person name="Papp V."/>
            <person name="Albert L."/>
            <person name="Andreopoulos W."/>
            <person name="Angelini C."/>
            <person name="Antonin V."/>
            <person name="Barry K.W."/>
            <person name="Bougher N.L."/>
            <person name="Buchanan P."/>
            <person name="Buyck B."/>
            <person name="Bense V."/>
            <person name="Catcheside P."/>
            <person name="Chovatia M."/>
            <person name="Cooper J."/>
            <person name="Damon W."/>
            <person name="Desjardin D."/>
            <person name="Finy P."/>
            <person name="Geml J."/>
            <person name="Haridas S."/>
            <person name="Hughes K."/>
            <person name="Justo A."/>
            <person name="Karasinski D."/>
            <person name="Kautmanova I."/>
            <person name="Kiss B."/>
            <person name="Kocsube S."/>
            <person name="Kotiranta H."/>
            <person name="LaButti K.M."/>
            <person name="Lechner B.E."/>
            <person name="Liimatainen K."/>
            <person name="Lipzen A."/>
            <person name="Lukacs Z."/>
            <person name="Mihaltcheva S."/>
            <person name="Morgado L.N."/>
            <person name="Niskanen T."/>
            <person name="Noordeloos M.E."/>
            <person name="Ohm R.A."/>
            <person name="Ortiz-Santana B."/>
            <person name="Ovrebo C."/>
            <person name="Racz N."/>
            <person name="Riley R."/>
            <person name="Savchenko A."/>
            <person name="Shiryaev A."/>
            <person name="Soop K."/>
            <person name="Spirin V."/>
            <person name="Szebenyi C."/>
            <person name="Tomsovsky M."/>
            <person name="Tulloss R.E."/>
            <person name="Uehling J."/>
            <person name="Grigoriev I.V."/>
            <person name="Vagvolgyi C."/>
            <person name="Papp T."/>
            <person name="Martin F.M."/>
            <person name="Miettinen O."/>
            <person name="Hibbett D.S."/>
            <person name="Nagy L.G."/>
        </authorList>
    </citation>
    <scope>NUCLEOTIDE SEQUENCE [LARGE SCALE GENOMIC DNA]</scope>
    <source>
        <strain evidence="8 9">CBS 166.37</strain>
    </source>
</reference>
<dbReference type="CDD" id="cd23507">
    <property type="entry name" value="hydrophobin_I"/>
    <property type="match status" value="1"/>
</dbReference>
<dbReference type="GO" id="GO:0005199">
    <property type="term" value="F:structural constituent of cell wall"/>
    <property type="evidence" value="ECO:0007669"/>
    <property type="project" value="InterPro"/>
</dbReference>
<gene>
    <name evidence="7" type="ORF">BDQ12DRAFT_670105</name>
    <name evidence="8" type="ORF">BDQ12DRAFT_670120</name>
</gene>
<evidence type="ECO:0000256" key="5">
    <source>
        <dbReference type="ARBA" id="ARBA00023157"/>
    </source>
</evidence>
<evidence type="ECO:0000313" key="8">
    <source>
        <dbReference type="EMBL" id="TFK33590.1"/>
    </source>
</evidence>
<keyword evidence="3 6" id="KW-0134">Cell wall</keyword>
<dbReference type="Pfam" id="PF01185">
    <property type="entry name" value="Hydrophobin"/>
    <property type="match status" value="1"/>
</dbReference>